<gene>
    <name evidence="1" type="ORF">LIER_11223</name>
</gene>
<dbReference type="AlphaFoldDB" id="A0AAV3PP01"/>
<evidence type="ECO:0000313" key="2">
    <source>
        <dbReference type="Proteomes" id="UP001454036"/>
    </source>
</evidence>
<proteinExistence type="predicted"/>
<keyword evidence="2" id="KW-1185">Reference proteome</keyword>
<protein>
    <submittedName>
        <fullName evidence="1">Uncharacterized protein</fullName>
    </submittedName>
</protein>
<comment type="caution">
    <text evidence="1">The sequence shown here is derived from an EMBL/GenBank/DDBJ whole genome shotgun (WGS) entry which is preliminary data.</text>
</comment>
<evidence type="ECO:0000313" key="1">
    <source>
        <dbReference type="EMBL" id="GAA0152848.1"/>
    </source>
</evidence>
<sequence length="271" mass="29681">MLVAAGLVYDKMFSSKDKGQPPIWGIDFIQSFHSLYVIFSQSDLTVFSFANEIAIIVAFAKPQLVDFDDMLMDRPSPFTRVAIVTKTKPRESLVLEATSTSPPPTNSAPTPAINPLLKRMATVVPSASQPSKKAKKCGPPKKKATQVLARDTSAEASQAHGVQPATRVVVPPSENVGPLELQAPERVLQDDYISSQGLLRYCLPHLATHRGNPGALRTPESTGSHNATLYNLRNRVLAPTPPFLGEVALERGLRIWEEEDRVGSWEAVRLY</sequence>
<name>A0AAV3PP01_LITER</name>
<accession>A0AAV3PP01</accession>
<organism evidence="1 2">
    <name type="scientific">Lithospermum erythrorhizon</name>
    <name type="common">Purple gromwell</name>
    <name type="synonym">Lithospermum officinale var. erythrorhizon</name>
    <dbReference type="NCBI Taxonomy" id="34254"/>
    <lineage>
        <taxon>Eukaryota</taxon>
        <taxon>Viridiplantae</taxon>
        <taxon>Streptophyta</taxon>
        <taxon>Embryophyta</taxon>
        <taxon>Tracheophyta</taxon>
        <taxon>Spermatophyta</taxon>
        <taxon>Magnoliopsida</taxon>
        <taxon>eudicotyledons</taxon>
        <taxon>Gunneridae</taxon>
        <taxon>Pentapetalae</taxon>
        <taxon>asterids</taxon>
        <taxon>lamiids</taxon>
        <taxon>Boraginales</taxon>
        <taxon>Boraginaceae</taxon>
        <taxon>Boraginoideae</taxon>
        <taxon>Lithospermeae</taxon>
        <taxon>Lithospermum</taxon>
    </lineage>
</organism>
<reference evidence="1 2" key="1">
    <citation type="submission" date="2024-01" db="EMBL/GenBank/DDBJ databases">
        <title>The complete chloroplast genome sequence of Lithospermum erythrorhizon: insights into the phylogenetic relationship among Boraginaceae species and the maternal lineages of purple gromwells.</title>
        <authorList>
            <person name="Okada T."/>
            <person name="Watanabe K."/>
        </authorList>
    </citation>
    <scope>NUCLEOTIDE SEQUENCE [LARGE SCALE GENOMIC DNA]</scope>
</reference>
<dbReference type="Proteomes" id="UP001454036">
    <property type="component" value="Unassembled WGS sequence"/>
</dbReference>
<dbReference type="EMBL" id="BAABME010002063">
    <property type="protein sequence ID" value="GAA0152848.1"/>
    <property type="molecule type" value="Genomic_DNA"/>
</dbReference>